<dbReference type="OrthoDB" id="2471595at2"/>
<evidence type="ECO:0000313" key="1">
    <source>
        <dbReference type="EMBL" id="QGG46831.1"/>
    </source>
</evidence>
<sequence length="86" mass="10001">MKEHGFPSGEVVFSEEKGDACLDMDVQLMIEDDPVFAKQVKEVGIPVFMVRQDYNIDFPALKMDWKMADIMWSKISLKSEKHILHR</sequence>
<reference evidence="2" key="1">
    <citation type="submission" date="2019-11" db="EMBL/GenBank/DDBJ databases">
        <title>Genome sequence of Heliorestis convoluta strain HH, an alkaliphilic and minimalistic phototrophic bacterium from a soda lake in Egypt.</title>
        <authorList>
            <person name="Dewey E.D."/>
            <person name="Stokes L.M."/>
            <person name="Burchell B.M."/>
            <person name="Shaffer K.N."/>
            <person name="Huntington A.M."/>
            <person name="Baker J.M."/>
            <person name="Nadendla S."/>
            <person name="Giglio M.G."/>
            <person name="Touchman J.W."/>
            <person name="Blankenship R.E."/>
            <person name="Madigan M.T."/>
            <person name="Sattley W.M."/>
        </authorList>
    </citation>
    <scope>NUCLEOTIDE SEQUENCE [LARGE SCALE GENOMIC DNA]</scope>
    <source>
        <strain evidence="2">HH</strain>
    </source>
</reference>
<protein>
    <submittedName>
        <fullName evidence="1">Uncharacterized protein</fullName>
    </submittedName>
</protein>
<evidence type="ECO:0000313" key="2">
    <source>
        <dbReference type="Proteomes" id="UP000366051"/>
    </source>
</evidence>
<dbReference type="AlphaFoldDB" id="A0A5Q2MY45"/>
<name>A0A5Q2MY45_9FIRM</name>
<accession>A0A5Q2MY45</accession>
<proteinExistence type="predicted"/>
<dbReference type="Proteomes" id="UP000366051">
    <property type="component" value="Chromosome"/>
</dbReference>
<dbReference type="KEGG" id="hcv:FTV88_0653"/>
<keyword evidence="2" id="KW-1185">Reference proteome</keyword>
<organism evidence="1 2">
    <name type="scientific">Heliorestis convoluta</name>
    <dbReference type="NCBI Taxonomy" id="356322"/>
    <lineage>
        <taxon>Bacteria</taxon>
        <taxon>Bacillati</taxon>
        <taxon>Bacillota</taxon>
        <taxon>Clostridia</taxon>
        <taxon>Eubacteriales</taxon>
        <taxon>Heliobacteriaceae</taxon>
        <taxon>Heliorestis</taxon>
    </lineage>
</organism>
<dbReference type="EMBL" id="CP045875">
    <property type="protein sequence ID" value="QGG46831.1"/>
    <property type="molecule type" value="Genomic_DNA"/>
</dbReference>
<dbReference type="RefSeq" id="WP_153724329.1">
    <property type="nucleotide sequence ID" value="NZ_CP045875.1"/>
</dbReference>
<gene>
    <name evidence="1" type="ORF">FTV88_0653</name>
</gene>